<evidence type="ECO:0000313" key="2">
    <source>
        <dbReference type="EMBL" id="QSX77205.1"/>
    </source>
</evidence>
<protein>
    <submittedName>
        <fullName evidence="2">DUF1801 domain-containing protein</fullName>
    </submittedName>
</protein>
<reference evidence="2 3" key="1">
    <citation type="submission" date="2021-03" db="EMBL/GenBank/DDBJ databases">
        <title>Lysobacter sp. nov. isolated from soil of gangwondo yeongwol, south Korea.</title>
        <authorList>
            <person name="Kim K.R."/>
            <person name="Kim K.H."/>
            <person name="Jeon C.O."/>
        </authorList>
    </citation>
    <scope>NUCLEOTIDE SEQUENCE [LARGE SCALE GENOMIC DNA]</scope>
    <source>
        <strain evidence="2 3">R19</strain>
    </source>
</reference>
<accession>A0A974XYI8</accession>
<dbReference type="AlphaFoldDB" id="A0A974XYI8"/>
<dbReference type="Gene3D" id="3.90.1150.200">
    <property type="match status" value="1"/>
</dbReference>
<dbReference type="Pfam" id="PF08818">
    <property type="entry name" value="DUF1801"/>
    <property type="match status" value="1"/>
</dbReference>
<sequence length="130" mass="14391">MQKTPPAASPDAYVESLAGWQRTRVEALRRSTLAAGPLEERIKWGHLVYFCHGPVLLIRAEAHRVLFGFWRGRRLVELETRLKPGGKYEMATLALNEGDTISAAGARRLVKAAIELNQRLGDPTSVAKAD</sequence>
<gene>
    <name evidence="2" type="ORF">I8J32_010370</name>
</gene>
<feature type="domain" description="YdhG-like" evidence="1">
    <location>
        <begin position="22"/>
        <end position="114"/>
    </location>
</feature>
<evidence type="ECO:0000313" key="3">
    <source>
        <dbReference type="Proteomes" id="UP000639274"/>
    </source>
</evidence>
<dbReference type="Proteomes" id="UP000639274">
    <property type="component" value="Chromosome"/>
</dbReference>
<proteinExistence type="predicted"/>
<name>A0A974XYI8_9GAMM</name>
<keyword evidence="3" id="KW-1185">Reference proteome</keyword>
<organism evidence="2 3">
    <name type="scientific">Agrilutibacter solisilvae</name>
    <dbReference type="NCBI Taxonomy" id="2763317"/>
    <lineage>
        <taxon>Bacteria</taxon>
        <taxon>Pseudomonadati</taxon>
        <taxon>Pseudomonadota</taxon>
        <taxon>Gammaproteobacteria</taxon>
        <taxon>Lysobacterales</taxon>
        <taxon>Lysobacteraceae</taxon>
        <taxon>Agrilutibacter</taxon>
    </lineage>
</organism>
<dbReference type="EMBL" id="CP071518">
    <property type="protein sequence ID" value="QSX77205.1"/>
    <property type="molecule type" value="Genomic_DNA"/>
</dbReference>
<evidence type="ECO:0000259" key="1">
    <source>
        <dbReference type="Pfam" id="PF08818"/>
    </source>
</evidence>
<dbReference type="RefSeq" id="WP_200611777.1">
    <property type="nucleotide sequence ID" value="NZ_CP071518.1"/>
</dbReference>
<dbReference type="InterPro" id="IPR014922">
    <property type="entry name" value="YdhG-like"/>
</dbReference>
<dbReference type="SUPFAM" id="SSF159888">
    <property type="entry name" value="YdhG-like"/>
    <property type="match status" value="1"/>
</dbReference>
<dbReference type="KEGG" id="lsf:I8J32_010370"/>